<feature type="compositionally biased region" description="Polar residues" evidence="1">
    <location>
        <begin position="431"/>
        <end position="441"/>
    </location>
</feature>
<organism evidence="2 3">
    <name type="scientific">Lentinula detonsa</name>
    <dbReference type="NCBI Taxonomy" id="2804962"/>
    <lineage>
        <taxon>Eukaryota</taxon>
        <taxon>Fungi</taxon>
        <taxon>Dikarya</taxon>
        <taxon>Basidiomycota</taxon>
        <taxon>Agaricomycotina</taxon>
        <taxon>Agaricomycetes</taxon>
        <taxon>Agaricomycetidae</taxon>
        <taxon>Agaricales</taxon>
        <taxon>Marasmiineae</taxon>
        <taxon>Omphalotaceae</taxon>
        <taxon>Lentinula</taxon>
    </lineage>
</organism>
<protein>
    <submittedName>
        <fullName evidence="2">Uncharacterized protein</fullName>
    </submittedName>
</protein>
<feature type="region of interest" description="Disordered" evidence="1">
    <location>
        <begin position="276"/>
        <end position="299"/>
    </location>
</feature>
<feature type="region of interest" description="Disordered" evidence="1">
    <location>
        <begin position="330"/>
        <end position="362"/>
    </location>
</feature>
<dbReference type="Proteomes" id="UP001163850">
    <property type="component" value="Unassembled WGS sequence"/>
</dbReference>
<feature type="compositionally biased region" description="Polar residues" evidence="1">
    <location>
        <begin position="659"/>
        <end position="675"/>
    </location>
</feature>
<comment type="caution">
    <text evidence="2">The sequence shown here is derived from an EMBL/GenBank/DDBJ whole genome shotgun (WGS) entry which is preliminary data.</text>
</comment>
<reference evidence="2" key="1">
    <citation type="submission" date="2022-08" db="EMBL/GenBank/DDBJ databases">
        <authorList>
            <consortium name="DOE Joint Genome Institute"/>
            <person name="Min B."/>
            <person name="Riley R."/>
            <person name="Sierra-Patev S."/>
            <person name="Naranjo-Ortiz M."/>
            <person name="Looney B."/>
            <person name="Konkel Z."/>
            <person name="Slot J.C."/>
            <person name="Sakamoto Y."/>
            <person name="Steenwyk J.L."/>
            <person name="Rokas A."/>
            <person name="Carro J."/>
            <person name="Camarero S."/>
            <person name="Ferreira P."/>
            <person name="Molpeceres G."/>
            <person name="Ruiz-Duenas F.J."/>
            <person name="Serrano A."/>
            <person name="Henrissat B."/>
            <person name="Drula E."/>
            <person name="Hughes K.W."/>
            <person name="Mata J.L."/>
            <person name="Ishikawa N.K."/>
            <person name="Vargas-Isla R."/>
            <person name="Ushijima S."/>
            <person name="Smith C.A."/>
            <person name="Ahrendt S."/>
            <person name="Andreopoulos W."/>
            <person name="He G."/>
            <person name="Labutti K."/>
            <person name="Lipzen A."/>
            <person name="Ng V."/>
            <person name="Sandor L."/>
            <person name="Barry K."/>
            <person name="Martinez A.T."/>
            <person name="Xiao Y."/>
            <person name="Gibbons J.G."/>
            <person name="Terashima K."/>
            <person name="Hibbett D.S."/>
            <person name="Grigoriev I.V."/>
        </authorList>
    </citation>
    <scope>NUCLEOTIDE SEQUENCE</scope>
    <source>
        <strain evidence="2">TFB7829</strain>
    </source>
</reference>
<sequence length="746" mass="80725">MASPLHSPPQALTPDNGSFPRKEFHITPRRNPSSFSLLCFAGSNLLRLYAFPSSVVSVFRRYFGKGIHSEKTDHNNNFTQFELEGKLWTNKSLSTERLVVEMLSIIYQSGFTYLSTIDYGRESDDRLAIAFSRPSLPSELSVPSASSSPKAPSLAPIPDQPKLRVPFALSFPSSIVLRVICPPLHLTPAILQAVRGAWPRGVQSEKKVGENSFEFKLKGYRWFQEDTFATDSLRYILTLLSSLDAHSFTLQASISLTNRSRNKDFWIFTGPPPPDGIDSPAPSILNSSHPDLHGQQASGVHTRLATEPITSSSPLPPSYHARAATDNMGRKSPQYLQHSPGGSSGSLPSPGLRKAAPRAQIPVSVHDTDGEILEISGYRADLPSVIPDGVENMTGVGAQPTPDVFYTTSPFGPLSAAPIPLSSSPGAAASQQQSHTPSFESTHGDTPHTPSPKPVETDREGELLSPGVFKDSGIYRDSTFSSLSDMSAEIPIKWTGANRESQQISEERRTSEGPKFPGGWEATPIEEKEESDAAREASFDFHLDQNKEPEQPVHDVRVASPEITRPGNETRKSEAGLIELNTATPAPPPPMPTSDNISSGTNTKEKQREAGSGVGWVLVNIEGRNGDGSVASPVPQGVDGATLSFVAVESHSDGKNDPSEVTSLVKPSSAPSTPKTKAIVIVDNPSGKKGKQKKDSSRIKRLLSLTRRDSKAIEMSPAQTQRSRMSSLRGGIPEAKRNDDGRRSFH</sequence>
<evidence type="ECO:0000256" key="1">
    <source>
        <dbReference type="SAM" id="MobiDB-lite"/>
    </source>
</evidence>
<evidence type="ECO:0000313" key="2">
    <source>
        <dbReference type="EMBL" id="KAJ3990550.1"/>
    </source>
</evidence>
<gene>
    <name evidence="2" type="ORF">F5890DRAFT_1480473</name>
</gene>
<evidence type="ECO:0000313" key="3">
    <source>
        <dbReference type="Proteomes" id="UP001163850"/>
    </source>
</evidence>
<feature type="region of interest" description="Disordered" evidence="1">
    <location>
        <begin position="645"/>
        <end position="746"/>
    </location>
</feature>
<accession>A0AA38UXR0</accession>
<proteinExistence type="predicted"/>
<dbReference type="PANTHER" id="PTHR38696:SF1">
    <property type="entry name" value="MEDIATOR OF RNA POLYMERASE II TRANSCRIPTION SUBUNIT 13"/>
    <property type="match status" value="1"/>
</dbReference>
<feature type="compositionally biased region" description="Low complexity" evidence="1">
    <location>
        <begin position="416"/>
        <end position="430"/>
    </location>
</feature>
<dbReference type="AlphaFoldDB" id="A0AA38UXR0"/>
<feature type="compositionally biased region" description="Basic and acidic residues" evidence="1">
    <location>
        <begin position="734"/>
        <end position="746"/>
    </location>
</feature>
<feature type="compositionally biased region" description="Basic and acidic residues" evidence="1">
    <location>
        <begin position="531"/>
        <end position="557"/>
    </location>
</feature>
<feature type="region of interest" description="Disordered" evidence="1">
    <location>
        <begin position="137"/>
        <end position="157"/>
    </location>
</feature>
<name>A0AA38UXR0_9AGAR</name>
<feature type="region of interest" description="Disordered" evidence="1">
    <location>
        <begin position="416"/>
        <end position="471"/>
    </location>
</feature>
<feature type="compositionally biased region" description="Low complexity" evidence="1">
    <location>
        <begin position="339"/>
        <end position="352"/>
    </location>
</feature>
<dbReference type="PANTHER" id="PTHR38696">
    <property type="entry name" value="MEDIATOR OF RNA POLYMERASE II TRANSCRIPTION SUBUNIT 13"/>
    <property type="match status" value="1"/>
</dbReference>
<feature type="compositionally biased region" description="Polar residues" evidence="1">
    <location>
        <begin position="285"/>
        <end position="299"/>
    </location>
</feature>
<dbReference type="EMBL" id="MU801890">
    <property type="protein sequence ID" value="KAJ3990550.1"/>
    <property type="molecule type" value="Genomic_DNA"/>
</dbReference>
<feature type="compositionally biased region" description="Polar residues" evidence="1">
    <location>
        <begin position="717"/>
        <end position="726"/>
    </location>
</feature>
<feature type="region of interest" description="Disordered" evidence="1">
    <location>
        <begin position="1"/>
        <end position="21"/>
    </location>
</feature>
<feature type="region of interest" description="Disordered" evidence="1">
    <location>
        <begin position="494"/>
        <end position="614"/>
    </location>
</feature>